<feature type="signal peptide" evidence="1">
    <location>
        <begin position="1"/>
        <end position="19"/>
    </location>
</feature>
<dbReference type="RefSeq" id="WP_347165868.1">
    <property type="nucleotide sequence ID" value="NZ_JBDNCH010000002.1"/>
</dbReference>
<sequence length="192" mass="20630">MRPLILMAAMIGTAASAQACPTQADLDRGIRFGVDGDSTEVFTRGEGPGIVTSIFTNGAGERTQSLLAQGVYLLEARSLEEGDAWRSAYAFEINADEMPLPVPGGQASFTVIFSGDGSFSQERQVFRFGPATETQIGACRYGMIPVEVEYGSDEGLTDVLHYLPDLGLSLFVESRYDGGVDTYDYNSVEAVE</sequence>
<evidence type="ECO:0000256" key="1">
    <source>
        <dbReference type="SAM" id="SignalP"/>
    </source>
</evidence>
<organism evidence="2 3">
    <name type="scientific">Ponticoccus litoralis</name>
    <dbReference type="NCBI Taxonomy" id="422297"/>
    <lineage>
        <taxon>Bacteria</taxon>
        <taxon>Pseudomonadati</taxon>
        <taxon>Pseudomonadota</taxon>
        <taxon>Alphaproteobacteria</taxon>
        <taxon>Rhodobacterales</taxon>
        <taxon>Roseobacteraceae</taxon>
        <taxon>Ponticoccus</taxon>
    </lineage>
</organism>
<dbReference type="PROSITE" id="PS51257">
    <property type="entry name" value="PROKAR_LIPOPROTEIN"/>
    <property type="match status" value="1"/>
</dbReference>
<name>A0AAW9SIS8_9RHOB</name>
<protein>
    <recommendedName>
        <fullName evidence="4">Lipoprotein</fullName>
    </recommendedName>
</protein>
<evidence type="ECO:0000313" key="2">
    <source>
        <dbReference type="EMBL" id="MEN9060718.1"/>
    </source>
</evidence>
<keyword evidence="3" id="KW-1185">Reference proteome</keyword>
<comment type="caution">
    <text evidence="2">The sequence shown here is derived from an EMBL/GenBank/DDBJ whole genome shotgun (WGS) entry which is preliminary data.</text>
</comment>
<proteinExistence type="predicted"/>
<evidence type="ECO:0008006" key="4">
    <source>
        <dbReference type="Google" id="ProtNLM"/>
    </source>
</evidence>
<keyword evidence="1" id="KW-0732">Signal</keyword>
<evidence type="ECO:0000313" key="3">
    <source>
        <dbReference type="Proteomes" id="UP001428774"/>
    </source>
</evidence>
<dbReference type="EMBL" id="JBDNCH010000002">
    <property type="protein sequence ID" value="MEN9060718.1"/>
    <property type="molecule type" value="Genomic_DNA"/>
</dbReference>
<feature type="chain" id="PRO_5043623066" description="Lipoprotein" evidence="1">
    <location>
        <begin position="20"/>
        <end position="192"/>
    </location>
</feature>
<reference evidence="2 3" key="1">
    <citation type="submission" date="2024-05" db="EMBL/GenBank/DDBJ databases">
        <title>Genome sequence of Ponticoccus litoralis KCCM 90028.</title>
        <authorList>
            <person name="Kim J.M."/>
            <person name="Lee J.K."/>
            <person name="Choi B.J."/>
            <person name="Bayburt H."/>
            <person name="Baek J.H."/>
            <person name="Jeon C.O."/>
        </authorList>
    </citation>
    <scope>NUCLEOTIDE SEQUENCE [LARGE SCALE GENOMIC DNA]</scope>
    <source>
        <strain evidence="2 3">KCCM 90028</strain>
    </source>
</reference>
<accession>A0AAW9SIS8</accession>
<dbReference type="AlphaFoldDB" id="A0AAW9SIS8"/>
<gene>
    <name evidence="2" type="ORF">ABFB10_06395</name>
</gene>
<dbReference type="Proteomes" id="UP001428774">
    <property type="component" value="Unassembled WGS sequence"/>
</dbReference>